<reference evidence="5" key="2">
    <citation type="submission" date="2020-09" db="EMBL/GenBank/DDBJ databases">
        <authorList>
            <person name="Sun Q."/>
            <person name="Zhou Y."/>
        </authorList>
    </citation>
    <scope>NUCLEOTIDE SEQUENCE</scope>
    <source>
        <strain evidence="5">CGMCC 1.12698</strain>
    </source>
</reference>
<keyword evidence="2" id="KW-0547">Nucleotide-binding</keyword>
<dbReference type="SUPFAM" id="SSF52540">
    <property type="entry name" value="P-loop containing nucleoside triphosphate hydrolases"/>
    <property type="match status" value="1"/>
</dbReference>
<evidence type="ECO:0000256" key="3">
    <source>
        <dbReference type="ARBA" id="ARBA00022840"/>
    </source>
</evidence>
<dbReference type="PANTHER" id="PTHR30258:SF2">
    <property type="entry name" value="COMG OPERON PROTEIN 1"/>
    <property type="match status" value="1"/>
</dbReference>
<evidence type="ECO:0000256" key="1">
    <source>
        <dbReference type="ARBA" id="ARBA00006611"/>
    </source>
</evidence>
<comment type="caution">
    <text evidence="5">The sequence shown here is derived from an EMBL/GenBank/DDBJ whole genome shotgun (WGS) entry which is preliminary data.</text>
</comment>
<dbReference type="SMART" id="SM00382">
    <property type="entry name" value="AAA"/>
    <property type="match status" value="1"/>
</dbReference>
<dbReference type="GO" id="GO:0005886">
    <property type="term" value="C:plasma membrane"/>
    <property type="evidence" value="ECO:0007669"/>
    <property type="project" value="TreeGrafter"/>
</dbReference>
<name>A0A917ATF7_9BACI</name>
<proteinExistence type="inferred from homology"/>
<dbReference type="InterPro" id="IPR001482">
    <property type="entry name" value="T2SS/T4SS_dom"/>
</dbReference>
<dbReference type="GO" id="GO:0016887">
    <property type="term" value="F:ATP hydrolysis activity"/>
    <property type="evidence" value="ECO:0007669"/>
    <property type="project" value="TreeGrafter"/>
</dbReference>
<evidence type="ECO:0000256" key="2">
    <source>
        <dbReference type="ARBA" id="ARBA00022741"/>
    </source>
</evidence>
<reference evidence="5" key="1">
    <citation type="journal article" date="2014" name="Int. J. Syst. Evol. Microbiol.">
        <title>Complete genome sequence of Corynebacterium casei LMG S-19264T (=DSM 44701T), isolated from a smear-ripened cheese.</title>
        <authorList>
            <consortium name="US DOE Joint Genome Institute (JGI-PGF)"/>
            <person name="Walter F."/>
            <person name="Albersmeier A."/>
            <person name="Kalinowski J."/>
            <person name="Ruckert C."/>
        </authorList>
    </citation>
    <scope>NUCLEOTIDE SEQUENCE</scope>
    <source>
        <strain evidence="5">CGMCC 1.12698</strain>
    </source>
</reference>
<feature type="domain" description="Bacterial type II secretion system protein E" evidence="4">
    <location>
        <begin position="205"/>
        <end position="219"/>
    </location>
</feature>
<dbReference type="Gene3D" id="3.40.50.300">
    <property type="entry name" value="P-loop containing nucleotide triphosphate hydrolases"/>
    <property type="match status" value="1"/>
</dbReference>
<dbReference type="GO" id="GO:0005524">
    <property type="term" value="F:ATP binding"/>
    <property type="evidence" value="ECO:0007669"/>
    <property type="project" value="UniProtKB-KW"/>
</dbReference>
<evidence type="ECO:0000313" key="6">
    <source>
        <dbReference type="Proteomes" id="UP000605259"/>
    </source>
</evidence>
<dbReference type="CDD" id="cd01129">
    <property type="entry name" value="PulE-GspE-like"/>
    <property type="match status" value="1"/>
</dbReference>
<keyword evidence="3" id="KW-0067">ATP-binding</keyword>
<evidence type="ECO:0000313" key="5">
    <source>
        <dbReference type="EMBL" id="GGE73933.1"/>
    </source>
</evidence>
<dbReference type="PROSITE" id="PS00662">
    <property type="entry name" value="T2SP_E"/>
    <property type="match status" value="1"/>
</dbReference>
<evidence type="ECO:0000259" key="4">
    <source>
        <dbReference type="PROSITE" id="PS00662"/>
    </source>
</evidence>
<sequence length="348" mass="39600">MEETIEQMSDLILNEAWRRRASDIHFIIGANEGMVKYRIDGELLLYKKLDKVLCRRLISHFKFLAAMDIGEQRRPQGGTLTVQLQEDILQLRLSTLPNASEESLVLRIHPQNKRTPLTKLSLFPRSIHTLSSFLHHSHGLLILTGATGCGKTTTVYSLLEEVAKRRACNIITLEDPIEQRNETFIQVQVNEKAGINFQTGLRAILRHDPDIVMIGEIRDEYTAKIAIQASLTGHLVLTTLHTHHTKGAIYRLMELGISLHDIEQTLVGIVSQRLVKVICPYCGEECSLYCQARDSRRLGVYEILYGYNLKQVIREARGEEVTYSYMTLPRLLRKAYGLGYVTDGEIMV</sequence>
<accession>A0A917ATF7</accession>
<dbReference type="InterPro" id="IPR003593">
    <property type="entry name" value="AAA+_ATPase"/>
</dbReference>
<comment type="similarity">
    <text evidence="1">Belongs to the GSP E family.</text>
</comment>
<dbReference type="InterPro" id="IPR047667">
    <property type="entry name" value="ATPase_ComGA"/>
</dbReference>
<dbReference type="Pfam" id="PF00437">
    <property type="entry name" value="T2SSE"/>
    <property type="match status" value="1"/>
</dbReference>
<dbReference type="EMBL" id="BMFK01000002">
    <property type="protein sequence ID" value="GGE73933.1"/>
    <property type="molecule type" value="Genomic_DNA"/>
</dbReference>
<dbReference type="PANTHER" id="PTHR30258">
    <property type="entry name" value="TYPE II SECRETION SYSTEM PROTEIN GSPE-RELATED"/>
    <property type="match status" value="1"/>
</dbReference>
<dbReference type="InterPro" id="IPR027417">
    <property type="entry name" value="P-loop_NTPase"/>
</dbReference>
<dbReference type="AlphaFoldDB" id="A0A917ATF7"/>
<dbReference type="Gene3D" id="3.30.450.90">
    <property type="match status" value="1"/>
</dbReference>
<protein>
    <submittedName>
        <fullName evidence="5">ComG operon protein 1</fullName>
    </submittedName>
</protein>
<keyword evidence="6" id="KW-1185">Reference proteome</keyword>
<dbReference type="NCBIfam" id="NF041000">
    <property type="entry name" value="ATPase_ComGA"/>
    <property type="match status" value="1"/>
</dbReference>
<organism evidence="5 6">
    <name type="scientific">Priestia taiwanensis</name>
    <dbReference type="NCBI Taxonomy" id="1347902"/>
    <lineage>
        <taxon>Bacteria</taxon>
        <taxon>Bacillati</taxon>
        <taxon>Bacillota</taxon>
        <taxon>Bacilli</taxon>
        <taxon>Bacillales</taxon>
        <taxon>Bacillaceae</taxon>
        <taxon>Priestia</taxon>
    </lineage>
</organism>
<gene>
    <name evidence="5" type="primary">comGA</name>
    <name evidence="5" type="ORF">GCM10007140_24770</name>
</gene>
<dbReference type="Proteomes" id="UP000605259">
    <property type="component" value="Unassembled WGS sequence"/>
</dbReference>